<proteinExistence type="predicted"/>
<comment type="caution">
    <text evidence="1">The sequence shown here is derived from an EMBL/GenBank/DDBJ whole genome shotgun (WGS) entry which is preliminary data.</text>
</comment>
<dbReference type="EMBL" id="CAVMJV010000186">
    <property type="protein sequence ID" value="CAK5122144.1"/>
    <property type="molecule type" value="Genomic_DNA"/>
</dbReference>
<gene>
    <name evidence="1" type="ORF">MENTE1834_LOCUS47190</name>
</gene>
<dbReference type="Proteomes" id="UP001497535">
    <property type="component" value="Unassembled WGS sequence"/>
</dbReference>
<sequence>MFGIVISPHMMKLFSIFLDKNLDIFFVFTSELFGGTAKNINFSFKRKNNWNKKILL</sequence>
<keyword evidence="2" id="KW-1185">Reference proteome</keyword>
<name>A0ACB1B4Z7_MELEN</name>
<accession>A0ACB1B4Z7</accession>
<evidence type="ECO:0000313" key="1">
    <source>
        <dbReference type="EMBL" id="CAK5122144.1"/>
    </source>
</evidence>
<evidence type="ECO:0000313" key="2">
    <source>
        <dbReference type="Proteomes" id="UP001497535"/>
    </source>
</evidence>
<protein>
    <submittedName>
        <fullName evidence="1">Uncharacterized protein</fullName>
    </submittedName>
</protein>
<reference evidence="1" key="1">
    <citation type="submission" date="2023-11" db="EMBL/GenBank/DDBJ databases">
        <authorList>
            <person name="Poullet M."/>
        </authorList>
    </citation>
    <scope>NUCLEOTIDE SEQUENCE</scope>
    <source>
        <strain evidence="1">E1834</strain>
    </source>
</reference>
<organism evidence="1 2">
    <name type="scientific">Meloidogyne enterolobii</name>
    <name type="common">Root-knot nematode worm</name>
    <name type="synonym">Meloidogyne mayaguensis</name>
    <dbReference type="NCBI Taxonomy" id="390850"/>
    <lineage>
        <taxon>Eukaryota</taxon>
        <taxon>Metazoa</taxon>
        <taxon>Ecdysozoa</taxon>
        <taxon>Nematoda</taxon>
        <taxon>Chromadorea</taxon>
        <taxon>Rhabditida</taxon>
        <taxon>Tylenchina</taxon>
        <taxon>Tylenchomorpha</taxon>
        <taxon>Tylenchoidea</taxon>
        <taxon>Meloidogynidae</taxon>
        <taxon>Meloidogyninae</taxon>
        <taxon>Meloidogyne</taxon>
    </lineage>
</organism>